<feature type="transmembrane region" description="Helical" evidence="11">
    <location>
        <begin position="152"/>
        <end position="171"/>
    </location>
</feature>
<evidence type="ECO:0000256" key="1">
    <source>
        <dbReference type="ARBA" id="ARBA00000085"/>
    </source>
</evidence>
<feature type="region of interest" description="Disordered" evidence="10">
    <location>
        <begin position="438"/>
        <end position="458"/>
    </location>
</feature>
<evidence type="ECO:0000256" key="4">
    <source>
        <dbReference type="ARBA" id="ARBA00022553"/>
    </source>
</evidence>
<keyword evidence="14" id="KW-1185">Reference proteome</keyword>
<protein>
    <recommendedName>
        <fullName evidence="3">histidine kinase</fullName>
        <ecNumber evidence="3">2.7.13.3</ecNumber>
    </recommendedName>
</protein>
<evidence type="ECO:0000256" key="6">
    <source>
        <dbReference type="ARBA" id="ARBA00022692"/>
    </source>
</evidence>
<dbReference type="EC" id="2.7.13.3" evidence="3"/>
<keyword evidence="4" id="KW-0597">Phosphoprotein</keyword>
<comment type="catalytic activity">
    <reaction evidence="1">
        <text>ATP + protein L-histidine = ADP + protein N-phospho-L-histidine.</text>
        <dbReference type="EC" id="2.7.13.3"/>
    </reaction>
</comment>
<comment type="subcellular location">
    <subcellularLocation>
        <location evidence="2">Membrane</location>
    </subcellularLocation>
</comment>
<organism evidence="13 14">
    <name type="scientific">Halotalea alkalilenta</name>
    <dbReference type="NCBI Taxonomy" id="376489"/>
    <lineage>
        <taxon>Bacteria</taxon>
        <taxon>Pseudomonadati</taxon>
        <taxon>Pseudomonadota</taxon>
        <taxon>Gammaproteobacteria</taxon>
        <taxon>Oceanospirillales</taxon>
        <taxon>Halomonadaceae</taxon>
        <taxon>Halotalea</taxon>
    </lineage>
</organism>
<evidence type="ECO:0000259" key="12">
    <source>
        <dbReference type="PROSITE" id="PS50109"/>
    </source>
</evidence>
<dbReference type="InterPro" id="IPR003594">
    <property type="entry name" value="HATPase_dom"/>
</dbReference>
<dbReference type="EMBL" id="CP015243">
    <property type="protein sequence ID" value="ANF59271.1"/>
    <property type="molecule type" value="Genomic_DNA"/>
</dbReference>
<dbReference type="Proteomes" id="UP000077875">
    <property type="component" value="Chromosome"/>
</dbReference>
<dbReference type="InterPro" id="IPR036097">
    <property type="entry name" value="HisK_dim/P_sf"/>
</dbReference>
<dbReference type="GO" id="GO:0000155">
    <property type="term" value="F:phosphorelay sensor kinase activity"/>
    <property type="evidence" value="ECO:0007669"/>
    <property type="project" value="InterPro"/>
</dbReference>
<evidence type="ECO:0000256" key="9">
    <source>
        <dbReference type="ARBA" id="ARBA00023136"/>
    </source>
</evidence>
<sequence length="458" mass="51771">MISLTRRLALGLLLAGLAVMFLLAHGSVLLFDHAFRDYLGERLREDAEGIVAEALDEQDRVDLDRLPFRESYSRVYAGSYFSLRVDGGEEIRSRSLWDHRLPNVGEGLAERLLPGPEGQALLVWSGAYSRAGHEFEITTALDYTPVTQRLNWLRLSIWLLGGLLAVLLVVIQQHVIRLGMRPLGRLRSELALINDGHRMKIETQVPEEIEPVVVELNHQLERIEKVLNRSRDGISNLGHALKTPLAVMETLLARRELSQHPELRDGLRNRLDDIHRLVERELQRARLDTRDNSHTTRFHPDTELPPLIDTLGEIYHHIHFDYRIDGVPNALPWDGEDMLEVLGNLLDNAGKWAKSEARLTLSVARGQLIMEVDDDGPGISPEYRDEVIHRGTRLDEKVAGHGLGLGIVEQVVAYHGGEMALADSPLGGLKVRIQLPMPIEEPERQPRRRRRGQKGNKA</sequence>
<keyword evidence="7" id="KW-0418">Kinase</keyword>
<evidence type="ECO:0000256" key="3">
    <source>
        <dbReference type="ARBA" id="ARBA00012438"/>
    </source>
</evidence>
<evidence type="ECO:0000256" key="2">
    <source>
        <dbReference type="ARBA" id="ARBA00004370"/>
    </source>
</evidence>
<name>A0A172YJ65_9GAMM</name>
<evidence type="ECO:0000256" key="5">
    <source>
        <dbReference type="ARBA" id="ARBA00022679"/>
    </source>
</evidence>
<accession>A0A172YJ65</accession>
<dbReference type="AlphaFoldDB" id="A0A172YJ65"/>
<dbReference type="STRING" id="376489.A5892_18930"/>
<reference evidence="13 14" key="1">
    <citation type="submission" date="2016-04" db="EMBL/GenBank/DDBJ databases">
        <title>Complete Genome Sequence of Halotalea alkalilenta IHB B 13600.</title>
        <authorList>
            <person name="Swarnkar M.K."/>
            <person name="Sharma A."/>
            <person name="Kaushal K."/>
            <person name="Soni R."/>
            <person name="Rana S."/>
            <person name="Singh A.K."/>
            <person name="Gulati A."/>
        </authorList>
    </citation>
    <scope>NUCLEOTIDE SEQUENCE [LARGE SCALE GENOMIC DNA]</scope>
    <source>
        <strain evidence="13 14">IHB B 13600</strain>
    </source>
</reference>
<dbReference type="Pfam" id="PF02518">
    <property type="entry name" value="HATPase_c"/>
    <property type="match status" value="1"/>
</dbReference>
<keyword evidence="9 11" id="KW-0472">Membrane</keyword>
<dbReference type="SMART" id="SM00387">
    <property type="entry name" value="HATPase_c"/>
    <property type="match status" value="1"/>
</dbReference>
<evidence type="ECO:0000256" key="10">
    <source>
        <dbReference type="SAM" id="MobiDB-lite"/>
    </source>
</evidence>
<dbReference type="InterPro" id="IPR004358">
    <property type="entry name" value="Sig_transdc_His_kin-like_C"/>
</dbReference>
<dbReference type="PRINTS" id="PR00344">
    <property type="entry name" value="BCTRLSENSOR"/>
</dbReference>
<dbReference type="PROSITE" id="PS50109">
    <property type="entry name" value="HIS_KIN"/>
    <property type="match status" value="1"/>
</dbReference>
<keyword evidence="5" id="KW-0808">Transferase</keyword>
<dbReference type="SUPFAM" id="SSF47384">
    <property type="entry name" value="Homodimeric domain of signal transducing histidine kinase"/>
    <property type="match status" value="1"/>
</dbReference>
<dbReference type="Gene3D" id="3.30.565.10">
    <property type="entry name" value="Histidine kinase-like ATPase, C-terminal domain"/>
    <property type="match status" value="1"/>
</dbReference>
<dbReference type="PANTHER" id="PTHR45436">
    <property type="entry name" value="SENSOR HISTIDINE KINASE YKOH"/>
    <property type="match status" value="1"/>
</dbReference>
<dbReference type="KEGG" id="haa:A5892_18930"/>
<gene>
    <name evidence="13" type="ORF">A5892_18930</name>
</gene>
<dbReference type="SUPFAM" id="SSF55874">
    <property type="entry name" value="ATPase domain of HSP90 chaperone/DNA topoisomerase II/histidine kinase"/>
    <property type="match status" value="1"/>
</dbReference>
<evidence type="ECO:0000313" key="14">
    <source>
        <dbReference type="Proteomes" id="UP000077875"/>
    </source>
</evidence>
<dbReference type="PANTHER" id="PTHR45436:SF5">
    <property type="entry name" value="SENSOR HISTIDINE KINASE TRCS"/>
    <property type="match status" value="1"/>
</dbReference>
<evidence type="ECO:0000256" key="8">
    <source>
        <dbReference type="ARBA" id="ARBA00022989"/>
    </source>
</evidence>
<dbReference type="GO" id="GO:0005886">
    <property type="term" value="C:plasma membrane"/>
    <property type="evidence" value="ECO:0007669"/>
    <property type="project" value="TreeGrafter"/>
</dbReference>
<dbReference type="RefSeq" id="WP_064124107.1">
    <property type="nucleotide sequence ID" value="NZ_CP015243.1"/>
</dbReference>
<evidence type="ECO:0000256" key="7">
    <source>
        <dbReference type="ARBA" id="ARBA00022777"/>
    </source>
</evidence>
<dbReference type="InterPro" id="IPR036890">
    <property type="entry name" value="HATPase_C_sf"/>
</dbReference>
<dbReference type="InterPro" id="IPR050428">
    <property type="entry name" value="TCS_sensor_his_kinase"/>
</dbReference>
<keyword evidence="8 11" id="KW-1133">Transmembrane helix</keyword>
<evidence type="ECO:0000313" key="13">
    <source>
        <dbReference type="EMBL" id="ANF59271.1"/>
    </source>
</evidence>
<feature type="compositionally biased region" description="Basic residues" evidence="10">
    <location>
        <begin position="446"/>
        <end position="458"/>
    </location>
</feature>
<proteinExistence type="predicted"/>
<evidence type="ECO:0000256" key="11">
    <source>
        <dbReference type="SAM" id="Phobius"/>
    </source>
</evidence>
<feature type="domain" description="Histidine kinase" evidence="12">
    <location>
        <begin position="236"/>
        <end position="439"/>
    </location>
</feature>
<dbReference type="Gene3D" id="1.10.287.130">
    <property type="match status" value="1"/>
</dbReference>
<dbReference type="InterPro" id="IPR005467">
    <property type="entry name" value="His_kinase_dom"/>
</dbReference>
<keyword evidence="6 11" id="KW-0812">Transmembrane</keyword>